<evidence type="ECO:0000259" key="4">
    <source>
        <dbReference type="Pfam" id="PF01676"/>
    </source>
</evidence>
<dbReference type="PANTHER" id="PTHR21110:SF0">
    <property type="entry name" value="PHOSPHOPENTOMUTASE"/>
    <property type="match status" value="1"/>
</dbReference>
<dbReference type="RefSeq" id="WP_109647396.1">
    <property type="nucleotide sequence ID" value="NZ_QGGB01000008.1"/>
</dbReference>
<name>A0A316TUE7_9BACT</name>
<comment type="caution">
    <text evidence="5">The sequence shown here is derived from an EMBL/GenBank/DDBJ whole genome shotgun (WGS) entry which is preliminary data.</text>
</comment>
<reference evidence="5 6" key="1">
    <citation type="submission" date="2018-05" db="EMBL/GenBank/DDBJ databases">
        <title>Rhodohalobacter halophilus gen. nov., sp. nov., a moderately halophilic member of the family Balneolaceae.</title>
        <authorList>
            <person name="Liu Z.-W."/>
        </authorList>
    </citation>
    <scope>NUCLEOTIDE SEQUENCE [LARGE SCALE GENOMIC DNA]</scope>
    <source>
        <strain evidence="5 6">8A47</strain>
    </source>
</reference>
<dbReference type="SUPFAM" id="SSF53649">
    <property type="entry name" value="Alkaline phosphatase-like"/>
    <property type="match status" value="1"/>
</dbReference>
<dbReference type="Proteomes" id="UP000245533">
    <property type="component" value="Unassembled WGS sequence"/>
</dbReference>
<feature type="domain" description="Metalloenzyme" evidence="4">
    <location>
        <begin position="2"/>
        <end position="295"/>
    </location>
</feature>
<dbReference type="OrthoDB" id="9778226at2"/>
<dbReference type="InterPro" id="IPR017850">
    <property type="entry name" value="Alkaline_phosphatase_core_sf"/>
</dbReference>
<comment type="similarity">
    <text evidence="1">Belongs to the phosphopentomutase family.</text>
</comment>
<gene>
    <name evidence="5" type="ORF">DDZ15_12285</name>
</gene>
<dbReference type="Pfam" id="PF01676">
    <property type="entry name" value="Metalloenzyme"/>
    <property type="match status" value="1"/>
</dbReference>
<dbReference type="GO" id="GO:0005829">
    <property type="term" value="C:cytosol"/>
    <property type="evidence" value="ECO:0007669"/>
    <property type="project" value="TreeGrafter"/>
</dbReference>
<proteinExistence type="inferred from homology"/>
<keyword evidence="6" id="KW-1185">Reference proteome</keyword>
<evidence type="ECO:0000256" key="1">
    <source>
        <dbReference type="ARBA" id="ARBA00010373"/>
    </source>
</evidence>
<sequence>MSVVFIFVDGVGVGDKGSQNPLSSDKWSAFSHFTGCDGLHSGCKERVTENTLYKMLDANLGVEGLPQSGTGQVSLFSGENASKLIGKHFGPYPYSTTKPILENQSLFHKVIELGKKPHFLNAYPDIFFRKSSKKNRWTSTTLMARSAGVRLNTIDDILNGTAVTAEITQYAWREMLGLDVPLITPEEASERVTDSLNAHDLVLYEYYLTDKAGHEMDFEKAEKILTDLNRFLSGILKQLDHTDTFLLTSDHGNLEDLSVRTHTRNPVPLFVKGDVEPFRESKRITDVAPAIIRLLEN</sequence>
<dbReference type="GO" id="GO:0009117">
    <property type="term" value="P:nucleotide metabolic process"/>
    <property type="evidence" value="ECO:0007669"/>
    <property type="project" value="InterPro"/>
</dbReference>
<evidence type="ECO:0000313" key="6">
    <source>
        <dbReference type="Proteomes" id="UP000245533"/>
    </source>
</evidence>
<dbReference type="GO" id="GO:0000287">
    <property type="term" value="F:magnesium ion binding"/>
    <property type="evidence" value="ECO:0007669"/>
    <property type="project" value="InterPro"/>
</dbReference>
<organism evidence="5 6">
    <name type="scientific">Rhodohalobacter mucosus</name>
    <dbReference type="NCBI Taxonomy" id="2079485"/>
    <lineage>
        <taxon>Bacteria</taxon>
        <taxon>Pseudomonadati</taxon>
        <taxon>Balneolota</taxon>
        <taxon>Balneolia</taxon>
        <taxon>Balneolales</taxon>
        <taxon>Balneolaceae</taxon>
        <taxon>Rhodohalobacter</taxon>
    </lineage>
</organism>
<dbReference type="InterPro" id="IPR006124">
    <property type="entry name" value="Metalloenzyme"/>
</dbReference>
<dbReference type="EMBL" id="QGGB01000008">
    <property type="protein sequence ID" value="PWN05954.1"/>
    <property type="molecule type" value="Genomic_DNA"/>
</dbReference>
<dbReference type="InterPro" id="IPR010045">
    <property type="entry name" value="DeoB"/>
</dbReference>
<dbReference type="GO" id="GO:0008973">
    <property type="term" value="F:phosphopentomutase activity"/>
    <property type="evidence" value="ECO:0007669"/>
    <property type="project" value="InterPro"/>
</dbReference>
<evidence type="ECO:0000256" key="3">
    <source>
        <dbReference type="ARBA" id="ARBA00023211"/>
    </source>
</evidence>
<evidence type="ECO:0000256" key="2">
    <source>
        <dbReference type="ARBA" id="ARBA00022723"/>
    </source>
</evidence>
<accession>A0A316TUE7</accession>
<dbReference type="PANTHER" id="PTHR21110">
    <property type="entry name" value="PHOSPHOPENTOMUTASE"/>
    <property type="match status" value="1"/>
</dbReference>
<protein>
    <recommendedName>
        <fullName evidence="4">Metalloenzyme domain-containing protein</fullName>
    </recommendedName>
</protein>
<dbReference type="AlphaFoldDB" id="A0A316TUE7"/>
<dbReference type="Gene3D" id="3.40.720.10">
    <property type="entry name" value="Alkaline Phosphatase, subunit A"/>
    <property type="match status" value="1"/>
</dbReference>
<keyword evidence="3" id="KW-0464">Manganese</keyword>
<dbReference type="GO" id="GO:0043094">
    <property type="term" value="P:metabolic compound salvage"/>
    <property type="evidence" value="ECO:0007669"/>
    <property type="project" value="InterPro"/>
</dbReference>
<evidence type="ECO:0000313" key="5">
    <source>
        <dbReference type="EMBL" id="PWN05954.1"/>
    </source>
</evidence>
<keyword evidence="2" id="KW-0479">Metal-binding</keyword>